<evidence type="ECO:0000256" key="1">
    <source>
        <dbReference type="SAM" id="Phobius"/>
    </source>
</evidence>
<dbReference type="AlphaFoldDB" id="A0A4U5N472"/>
<evidence type="ECO:0000313" key="2">
    <source>
        <dbReference type="EMBL" id="TKR77148.1"/>
    </source>
</evidence>
<accession>A0A4U5N472</accession>
<gene>
    <name evidence="2" type="ORF">L596_018170</name>
</gene>
<feature type="transmembrane region" description="Helical" evidence="1">
    <location>
        <begin position="34"/>
        <end position="54"/>
    </location>
</feature>
<name>A0A4U5N472_STECR</name>
<organism evidence="2 3">
    <name type="scientific">Steinernema carpocapsae</name>
    <name type="common">Entomopathogenic nematode</name>
    <dbReference type="NCBI Taxonomy" id="34508"/>
    <lineage>
        <taxon>Eukaryota</taxon>
        <taxon>Metazoa</taxon>
        <taxon>Ecdysozoa</taxon>
        <taxon>Nematoda</taxon>
        <taxon>Chromadorea</taxon>
        <taxon>Rhabditida</taxon>
        <taxon>Tylenchina</taxon>
        <taxon>Panagrolaimomorpha</taxon>
        <taxon>Strongyloidoidea</taxon>
        <taxon>Steinernematidae</taxon>
        <taxon>Steinernema</taxon>
    </lineage>
</organism>
<reference evidence="2 3" key="2">
    <citation type="journal article" date="2019" name="G3 (Bethesda)">
        <title>Hybrid Assembly of the Genome of the Entomopathogenic Nematode Steinernema carpocapsae Identifies the X-Chromosome.</title>
        <authorList>
            <person name="Serra L."/>
            <person name="Macchietto M."/>
            <person name="Macias-Munoz A."/>
            <person name="McGill C.J."/>
            <person name="Rodriguez I.M."/>
            <person name="Rodriguez B."/>
            <person name="Murad R."/>
            <person name="Mortazavi A."/>
        </authorList>
    </citation>
    <scope>NUCLEOTIDE SEQUENCE [LARGE SCALE GENOMIC DNA]</scope>
    <source>
        <strain evidence="2 3">ALL</strain>
    </source>
</reference>
<proteinExistence type="predicted"/>
<reference evidence="2 3" key="1">
    <citation type="journal article" date="2015" name="Genome Biol.">
        <title>Comparative genomics of Steinernema reveals deeply conserved gene regulatory networks.</title>
        <authorList>
            <person name="Dillman A.R."/>
            <person name="Macchietto M."/>
            <person name="Porter C.F."/>
            <person name="Rogers A."/>
            <person name="Williams B."/>
            <person name="Antoshechkin I."/>
            <person name="Lee M.M."/>
            <person name="Goodwin Z."/>
            <person name="Lu X."/>
            <person name="Lewis E.E."/>
            <person name="Goodrich-Blair H."/>
            <person name="Stock S.P."/>
            <person name="Adams B.J."/>
            <person name="Sternberg P.W."/>
            <person name="Mortazavi A."/>
        </authorList>
    </citation>
    <scope>NUCLEOTIDE SEQUENCE [LARGE SCALE GENOMIC DNA]</scope>
    <source>
        <strain evidence="2 3">ALL</strain>
    </source>
</reference>
<dbReference type="Proteomes" id="UP000298663">
    <property type="component" value="Unassembled WGS sequence"/>
</dbReference>
<keyword evidence="3" id="KW-1185">Reference proteome</keyword>
<dbReference type="Gene3D" id="1.20.1070.10">
    <property type="entry name" value="Rhodopsin 7-helix transmembrane proteins"/>
    <property type="match status" value="1"/>
</dbReference>
<keyword evidence="1" id="KW-0472">Membrane</keyword>
<keyword evidence="1" id="KW-1133">Transmembrane helix</keyword>
<keyword evidence="1" id="KW-0812">Transmembrane</keyword>
<sequence length="145" mass="16250">MTLTVALSTASSVILVLIPDNLIAFKIFGLDAYGTYLFSLISLKSCINVLIYVLRNPMIYAELKRFLYYCLTCKDLNSSVTHVKNTHNTKIPTARMTSVSAFVTITPARTQATSFGALSVATLYPELWHLRIPQIFMPQVHPQFC</sequence>
<dbReference type="EMBL" id="AZBU02000005">
    <property type="protein sequence ID" value="TKR77148.1"/>
    <property type="molecule type" value="Genomic_DNA"/>
</dbReference>
<comment type="caution">
    <text evidence="2">The sequence shown here is derived from an EMBL/GenBank/DDBJ whole genome shotgun (WGS) entry which is preliminary data.</text>
</comment>
<evidence type="ECO:0000313" key="3">
    <source>
        <dbReference type="Proteomes" id="UP000298663"/>
    </source>
</evidence>
<protein>
    <submittedName>
        <fullName evidence="2">Uncharacterized protein</fullName>
    </submittedName>
</protein>